<keyword evidence="3" id="KW-0238">DNA-binding</keyword>
<dbReference type="GO" id="GO:0046983">
    <property type="term" value="F:protein dimerization activity"/>
    <property type="evidence" value="ECO:0007669"/>
    <property type="project" value="InterPro"/>
</dbReference>
<feature type="coiled-coil region" evidence="6">
    <location>
        <begin position="33"/>
        <end position="122"/>
    </location>
</feature>
<dbReference type="SMART" id="SM00353">
    <property type="entry name" value="HLH"/>
    <property type="match status" value="1"/>
</dbReference>
<dbReference type="InterPro" id="IPR057075">
    <property type="entry name" value="bHLH_IRO3"/>
</dbReference>
<evidence type="ECO:0000256" key="6">
    <source>
        <dbReference type="SAM" id="Coils"/>
    </source>
</evidence>
<organism evidence="9 10">
    <name type="scientific">Handroanthus impetiginosus</name>
    <dbReference type="NCBI Taxonomy" id="429701"/>
    <lineage>
        <taxon>Eukaryota</taxon>
        <taxon>Viridiplantae</taxon>
        <taxon>Streptophyta</taxon>
        <taxon>Embryophyta</taxon>
        <taxon>Tracheophyta</taxon>
        <taxon>Spermatophyta</taxon>
        <taxon>Magnoliopsida</taxon>
        <taxon>eudicotyledons</taxon>
        <taxon>Gunneridae</taxon>
        <taxon>Pentapetalae</taxon>
        <taxon>asterids</taxon>
        <taxon>lamiids</taxon>
        <taxon>Lamiales</taxon>
        <taxon>Bignoniaceae</taxon>
        <taxon>Crescentiina</taxon>
        <taxon>Tabebuia alliance</taxon>
        <taxon>Handroanthus</taxon>
    </lineage>
</organism>
<name>A0A2G9GUI9_9LAMI</name>
<dbReference type="InterPro" id="IPR011598">
    <property type="entry name" value="bHLH_dom"/>
</dbReference>
<keyword evidence="4" id="KW-0804">Transcription</keyword>
<dbReference type="InterPro" id="IPR036638">
    <property type="entry name" value="HLH_DNA-bd_sf"/>
</dbReference>
<feature type="compositionally biased region" description="Low complexity" evidence="7">
    <location>
        <begin position="254"/>
        <end position="277"/>
    </location>
</feature>
<feature type="compositionally biased region" description="Polar residues" evidence="7">
    <location>
        <begin position="188"/>
        <end position="199"/>
    </location>
</feature>
<dbReference type="CDD" id="cd11446">
    <property type="entry name" value="bHLH_AtILR3_like"/>
    <property type="match status" value="1"/>
</dbReference>
<dbReference type="GO" id="GO:0006879">
    <property type="term" value="P:intracellular iron ion homeostasis"/>
    <property type="evidence" value="ECO:0007669"/>
    <property type="project" value="InterPro"/>
</dbReference>
<dbReference type="STRING" id="429701.A0A2G9GUI9"/>
<proteinExistence type="predicted"/>
<dbReference type="Gene3D" id="4.10.280.10">
    <property type="entry name" value="Helix-loop-helix DNA-binding domain"/>
    <property type="match status" value="1"/>
</dbReference>
<evidence type="ECO:0000256" key="7">
    <source>
        <dbReference type="SAM" id="MobiDB-lite"/>
    </source>
</evidence>
<evidence type="ECO:0000256" key="2">
    <source>
        <dbReference type="ARBA" id="ARBA00023015"/>
    </source>
</evidence>
<accession>A0A2G9GUI9</accession>
<evidence type="ECO:0000256" key="1">
    <source>
        <dbReference type="ARBA" id="ARBA00004123"/>
    </source>
</evidence>
<evidence type="ECO:0000259" key="8">
    <source>
        <dbReference type="PROSITE" id="PS50888"/>
    </source>
</evidence>
<sequence length="277" mass="31048">MDRLKTDEDSLESRQINDVEVNDAVTSRKVLKADREKLRRDKLNEQFQELGNLLDPGRPKNDKASVLTDTIQVLKDLNSEVTKLKAEHAVLCEESCELTQEKNELRQEKVSLKSDINGLKAQHHQSQRFMVPWMAQPYPFPVGLPVHQMIQPLPFLANHHTATPNPNSTFIPYLAPIIHRLDQPNTLNASSSYISGPENSTERSSHNKRVDNSNEVATDLELKAPGATAIKELPPRERGKQIAGQQQETKSVKNESCSSKSSSQVSQSRASNNIDDV</sequence>
<dbReference type="SUPFAM" id="SSF47459">
    <property type="entry name" value="HLH, helix-loop-helix DNA-binding domain"/>
    <property type="match status" value="1"/>
</dbReference>
<dbReference type="PROSITE" id="PS50888">
    <property type="entry name" value="BHLH"/>
    <property type="match status" value="1"/>
</dbReference>
<feature type="compositionally biased region" description="Basic and acidic residues" evidence="7">
    <location>
        <begin position="200"/>
        <end position="212"/>
    </location>
</feature>
<protein>
    <recommendedName>
        <fullName evidence="8">BHLH domain-containing protein</fullName>
    </recommendedName>
</protein>
<evidence type="ECO:0000313" key="9">
    <source>
        <dbReference type="EMBL" id="PIN08902.1"/>
    </source>
</evidence>
<dbReference type="PANTHER" id="PTHR47001:SF1">
    <property type="entry name" value="TRANSCRIPTION FACTOR BHLH11"/>
    <property type="match status" value="1"/>
</dbReference>
<dbReference type="GO" id="GO:0003677">
    <property type="term" value="F:DNA binding"/>
    <property type="evidence" value="ECO:0007669"/>
    <property type="project" value="UniProtKB-KW"/>
</dbReference>
<reference evidence="10" key="1">
    <citation type="journal article" date="2018" name="Gigascience">
        <title>Genome assembly of the Pink Ipe (Handroanthus impetiginosus, Bignoniaceae), a highly valued, ecologically keystone Neotropical timber forest tree.</title>
        <authorList>
            <person name="Silva-Junior O.B."/>
            <person name="Grattapaglia D."/>
            <person name="Novaes E."/>
            <person name="Collevatti R.G."/>
        </authorList>
    </citation>
    <scope>NUCLEOTIDE SEQUENCE [LARGE SCALE GENOMIC DNA]</scope>
    <source>
        <strain evidence="10">cv. UFG-1</strain>
    </source>
</reference>
<evidence type="ECO:0000256" key="5">
    <source>
        <dbReference type="ARBA" id="ARBA00023242"/>
    </source>
</evidence>
<evidence type="ECO:0000256" key="4">
    <source>
        <dbReference type="ARBA" id="ARBA00023163"/>
    </source>
</evidence>
<dbReference type="Proteomes" id="UP000231279">
    <property type="component" value="Unassembled WGS sequence"/>
</dbReference>
<dbReference type="AlphaFoldDB" id="A0A2G9GUI9"/>
<evidence type="ECO:0000256" key="3">
    <source>
        <dbReference type="ARBA" id="ARBA00023125"/>
    </source>
</evidence>
<feature type="region of interest" description="Disordered" evidence="7">
    <location>
        <begin position="188"/>
        <end position="277"/>
    </location>
</feature>
<dbReference type="InterPro" id="IPR044579">
    <property type="entry name" value="bHLH11/121"/>
</dbReference>
<evidence type="ECO:0000313" key="10">
    <source>
        <dbReference type="Proteomes" id="UP000231279"/>
    </source>
</evidence>
<dbReference type="OrthoDB" id="515493at2759"/>
<comment type="subcellular location">
    <subcellularLocation>
        <location evidence="1">Nucleus</location>
    </subcellularLocation>
</comment>
<dbReference type="GO" id="GO:0005634">
    <property type="term" value="C:nucleus"/>
    <property type="evidence" value="ECO:0007669"/>
    <property type="project" value="UniProtKB-SubCell"/>
</dbReference>
<keyword evidence="6" id="KW-0175">Coiled coil</keyword>
<dbReference type="GO" id="GO:0003700">
    <property type="term" value="F:DNA-binding transcription factor activity"/>
    <property type="evidence" value="ECO:0007669"/>
    <property type="project" value="InterPro"/>
</dbReference>
<keyword evidence="10" id="KW-1185">Reference proteome</keyword>
<gene>
    <name evidence="9" type="ORF">CDL12_18511</name>
</gene>
<feature type="domain" description="BHLH" evidence="8">
    <location>
        <begin position="27"/>
        <end position="77"/>
    </location>
</feature>
<keyword evidence="2" id="KW-0805">Transcription regulation</keyword>
<dbReference type="Pfam" id="PF23177">
    <property type="entry name" value="bHLH_IRO3"/>
    <property type="match status" value="1"/>
</dbReference>
<dbReference type="PANTHER" id="PTHR47001">
    <property type="entry name" value="TRANSCRIPTION FACTOR BHLH121"/>
    <property type="match status" value="1"/>
</dbReference>
<comment type="caution">
    <text evidence="9">The sequence shown here is derived from an EMBL/GenBank/DDBJ whole genome shotgun (WGS) entry which is preliminary data.</text>
</comment>
<keyword evidence="5" id="KW-0539">Nucleus</keyword>
<dbReference type="EMBL" id="NKXS01003669">
    <property type="protein sequence ID" value="PIN08902.1"/>
    <property type="molecule type" value="Genomic_DNA"/>
</dbReference>